<keyword evidence="6 8" id="KW-0472">Membrane</keyword>
<proteinExistence type="inferred from homology"/>
<feature type="transmembrane region" description="Helical" evidence="8">
    <location>
        <begin position="282"/>
        <end position="301"/>
    </location>
</feature>
<evidence type="ECO:0000313" key="10">
    <source>
        <dbReference type="EMBL" id="PXW64486.1"/>
    </source>
</evidence>
<evidence type="ECO:0000256" key="4">
    <source>
        <dbReference type="ARBA" id="ARBA00022692"/>
    </source>
</evidence>
<keyword evidence="11" id="KW-1185">Reference proteome</keyword>
<gene>
    <name evidence="10" type="ORF">C7450_101241</name>
</gene>
<feature type="transmembrane region" description="Helical" evidence="8">
    <location>
        <begin position="74"/>
        <end position="104"/>
    </location>
</feature>
<evidence type="ECO:0000256" key="2">
    <source>
        <dbReference type="ARBA" id="ARBA00005346"/>
    </source>
</evidence>
<evidence type="ECO:0000256" key="8">
    <source>
        <dbReference type="SAM" id="Phobius"/>
    </source>
</evidence>
<comment type="subcellular location">
    <subcellularLocation>
        <location evidence="1">Cell membrane</location>
        <topology evidence="1">Multi-pass membrane protein</topology>
    </subcellularLocation>
    <subcellularLocation>
        <location evidence="7">Membrane</location>
        <topology evidence="7">Multi-pass membrane protein</topology>
    </subcellularLocation>
</comment>
<name>A0A2V3UH61_9HYPH</name>
<dbReference type="InterPro" id="IPR050586">
    <property type="entry name" value="CPA3_Na-H_Antiporter_D"/>
</dbReference>
<keyword evidence="3" id="KW-1003">Cell membrane</keyword>
<dbReference type="PANTHER" id="PTHR42703">
    <property type="entry name" value="NADH DEHYDROGENASE"/>
    <property type="match status" value="1"/>
</dbReference>
<dbReference type="OrthoDB" id="9768329at2"/>
<dbReference type="Pfam" id="PF00361">
    <property type="entry name" value="Proton_antipo_M"/>
    <property type="match status" value="1"/>
</dbReference>
<protein>
    <submittedName>
        <fullName evidence="10">Multisubunit potassium/proton antiporter PhaD subunit</fullName>
    </submittedName>
</protein>
<feature type="transmembrane region" description="Helical" evidence="8">
    <location>
        <begin position="239"/>
        <end position="262"/>
    </location>
</feature>
<comment type="caution">
    <text evidence="10">The sequence shown here is derived from an EMBL/GenBank/DDBJ whole genome shotgun (WGS) entry which is preliminary data.</text>
</comment>
<feature type="transmembrane region" description="Helical" evidence="8">
    <location>
        <begin position="32"/>
        <end position="54"/>
    </location>
</feature>
<dbReference type="EMBL" id="QJJK01000001">
    <property type="protein sequence ID" value="PXW64486.1"/>
    <property type="molecule type" value="Genomic_DNA"/>
</dbReference>
<evidence type="ECO:0000256" key="1">
    <source>
        <dbReference type="ARBA" id="ARBA00004651"/>
    </source>
</evidence>
<accession>A0A2V3UH61</accession>
<evidence type="ECO:0000256" key="7">
    <source>
        <dbReference type="RuleBase" id="RU000320"/>
    </source>
</evidence>
<feature type="transmembrane region" description="Helical" evidence="8">
    <location>
        <begin position="111"/>
        <end position="128"/>
    </location>
</feature>
<evidence type="ECO:0000259" key="9">
    <source>
        <dbReference type="Pfam" id="PF00361"/>
    </source>
</evidence>
<feature type="transmembrane region" description="Helical" evidence="8">
    <location>
        <begin position="6"/>
        <end position="25"/>
    </location>
</feature>
<evidence type="ECO:0000256" key="6">
    <source>
        <dbReference type="ARBA" id="ARBA00023136"/>
    </source>
</evidence>
<organism evidence="10 11">
    <name type="scientific">Chelatococcus asaccharovorans</name>
    <dbReference type="NCBI Taxonomy" id="28210"/>
    <lineage>
        <taxon>Bacteria</taxon>
        <taxon>Pseudomonadati</taxon>
        <taxon>Pseudomonadota</taxon>
        <taxon>Alphaproteobacteria</taxon>
        <taxon>Hyphomicrobiales</taxon>
        <taxon>Chelatococcaceae</taxon>
        <taxon>Chelatococcus</taxon>
    </lineage>
</organism>
<feature type="transmembrane region" description="Helical" evidence="8">
    <location>
        <begin position="308"/>
        <end position="329"/>
    </location>
</feature>
<dbReference type="PANTHER" id="PTHR42703:SF1">
    <property type="entry name" value="NA(+)_H(+) ANTIPORTER SUBUNIT D1"/>
    <property type="match status" value="1"/>
</dbReference>
<reference evidence="10 11" key="1">
    <citation type="submission" date="2018-05" db="EMBL/GenBank/DDBJ databases">
        <title>Genomic Encyclopedia of Type Strains, Phase IV (KMG-IV): sequencing the most valuable type-strain genomes for metagenomic binning, comparative biology and taxonomic classification.</title>
        <authorList>
            <person name="Goeker M."/>
        </authorList>
    </citation>
    <scope>NUCLEOTIDE SEQUENCE [LARGE SCALE GENOMIC DNA]</scope>
    <source>
        <strain evidence="10 11">DSM 6462</strain>
    </source>
</reference>
<dbReference type="GO" id="GO:0005886">
    <property type="term" value="C:plasma membrane"/>
    <property type="evidence" value="ECO:0007669"/>
    <property type="project" value="UniProtKB-SubCell"/>
</dbReference>
<feature type="transmembrane region" description="Helical" evidence="8">
    <location>
        <begin position="335"/>
        <end position="353"/>
    </location>
</feature>
<keyword evidence="5 8" id="KW-1133">Transmembrane helix</keyword>
<feature type="transmembrane region" description="Helical" evidence="8">
    <location>
        <begin position="390"/>
        <end position="413"/>
    </location>
</feature>
<evidence type="ECO:0000256" key="3">
    <source>
        <dbReference type="ARBA" id="ARBA00022475"/>
    </source>
</evidence>
<feature type="transmembrane region" description="Helical" evidence="8">
    <location>
        <begin position="164"/>
        <end position="188"/>
    </location>
</feature>
<feature type="domain" description="NADH:quinone oxidoreductase/Mrp antiporter transmembrane" evidence="9">
    <location>
        <begin position="132"/>
        <end position="431"/>
    </location>
</feature>
<comment type="similarity">
    <text evidence="2">Belongs to the CPA3 antiporters (TC 2.A.63) subunit D family.</text>
</comment>
<evidence type="ECO:0000256" key="5">
    <source>
        <dbReference type="ARBA" id="ARBA00022989"/>
    </source>
</evidence>
<keyword evidence="4 7" id="KW-0812">Transmembrane</keyword>
<dbReference type="AlphaFoldDB" id="A0A2V3UH61"/>
<evidence type="ECO:0000313" key="11">
    <source>
        <dbReference type="Proteomes" id="UP000248021"/>
    </source>
</evidence>
<feature type="transmembrane region" description="Helical" evidence="8">
    <location>
        <begin position="208"/>
        <end position="227"/>
    </location>
</feature>
<dbReference type="InterPro" id="IPR001750">
    <property type="entry name" value="ND/Mrp_TM"/>
</dbReference>
<dbReference type="Proteomes" id="UP000248021">
    <property type="component" value="Unassembled WGS sequence"/>
</dbReference>
<dbReference type="NCBIfam" id="NF009309">
    <property type="entry name" value="PRK12666.1"/>
    <property type="match status" value="1"/>
</dbReference>
<feature type="transmembrane region" description="Helical" evidence="8">
    <location>
        <begin position="440"/>
        <end position="460"/>
    </location>
</feature>
<sequence>MNWLEHLTVAPILIPLVAGGFMLLLDGRNRTVAAAINVVATLSLLVVAIMLVALEGGQNAGGHVYLLGNWPAPFGIVLVADRLSVLMLLVTAILGSATLLFALARWDKAGAFFHPLFQFLLMGLNGAFLTGDIFNLFVFFEVLLAASYGLALHGSGPARVKAGLHYIAINLVAALLFLIGASLIYGTAGTLNMAALATRIAGLPPDERLLFEIGVAVLGVAFLVKSAMWPIGFWLPNTYAAAAPPIAAMFSILTKVGIYAVLRLGFLVSSSEDDVSLLFGGNWLMVGGIATILFGMIGIMASQEMAKLAGFSVLVSSGTLLAAIGYGGAAVTGGALFYLVSSTFAIAAFFLLIELVERGRAPADDVLAVTLEAYGLDDPDEADDSGEVGIAIPAIMAILGSAFIACAVLLSGLPPLSGFVAKFAILSALVEPTRGPTESWGAWAVFATILMSGLATLIAMTRAGIRTFWASIDRDLPHVRVVELAPVAILLILCIMLTVQAGWAMRYMRMTAEGLARPGAYIGAVFAAPPAQTEPFKAAPVATTADGGPP</sequence>
<feature type="transmembrane region" description="Helical" evidence="8">
    <location>
        <begin position="134"/>
        <end position="152"/>
    </location>
</feature>
<feature type="transmembrane region" description="Helical" evidence="8">
    <location>
        <begin position="481"/>
        <end position="503"/>
    </location>
</feature>
<dbReference type="RefSeq" id="WP_110372563.1">
    <property type="nucleotide sequence ID" value="NZ_JAHBRY010000001.1"/>
</dbReference>